<evidence type="ECO:0000313" key="4">
    <source>
        <dbReference type="Proteomes" id="UP001152799"/>
    </source>
</evidence>
<dbReference type="EMBL" id="OU892285">
    <property type="protein sequence ID" value="CAG9773414.1"/>
    <property type="molecule type" value="Genomic_DNA"/>
</dbReference>
<dbReference type="InterPro" id="IPR032071">
    <property type="entry name" value="DUF4806"/>
</dbReference>
<dbReference type="AlphaFoldDB" id="A0A9N9MYR9"/>
<keyword evidence="4" id="KW-1185">Reference proteome</keyword>
<proteinExistence type="predicted"/>
<name>A0A9N9MYR9_9CUCU</name>
<dbReference type="Proteomes" id="UP001152799">
    <property type="component" value="Chromosome 9"/>
</dbReference>
<evidence type="ECO:0000313" key="3">
    <source>
        <dbReference type="EMBL" id="CAG9773414.1"/>
    </source>
</evidence>
<accession>A0A9N9MYR9</accession>
<evidence type="ECO:0000256" key="1">
    <source>
        <dbReference type="SAM" id="MobiDB-lite"/>
    </source>
</evidence>
<dbReference type="PANTHER" id="PTHR33053">
    <property type="entry name" value="PROTEIN, PUTATIVE-RELATED"/>
    <property type="match status" value="1"/>
</dbReference>
<feature type="domain" description="DUF4806" evidence="2">
    <location>
        <begin position="798"/>
        <end position="878"/>
    </location>
</feature>
<protein>
    <recommendedName>
        <fullName evidence="2">DUF4806 domain-containing protein</fullName>
    </recommendedName>
</protein>
<evidence type="ECO:0000259" key="2">
    <source>
        <dbReference type="Pfam" id="PF16064"/>
    </source>
</evidence>
<sequence length="919" mass="106613">MQKHPFCQIAFENTSAQAQPMKSIKSESAEEYLQNWGKTYNISHCAMTDLLKWIKTNPDCSRLPQDARTLFKTPRVVKNIKNIGTNLGKFYHFGVIEGLKTMVFNDKFECDTIQLFFNVDGVPLHKSSKKQFWPILCKVATIEVPFVVTLYMGNSKPPLQEYFENLVDEMKYLLENGFDIWEKSIPGEYLDKRMTFTDIHSNLRTDLSFSTKSMETYHKGESPLERLGLKMVTNFPGDYMYSVCLGVMRKMLFLWRDSGKSFGIKDINKINIEIERLKYYWPVEFNRKPQFLNQLEHWKATELRNFLVYVGPVVLNGNVPTFIYGNFMLLSFGISILLNETLNKHYNEYAEQLLRLFVKHSIKIYGKTFCVYNVHSLIHLPMQAKAFGSLNTINCFTFENFLGSLTRMLRKPHLPIEQVIKRSKELGQSSRINTHNDQRVISKNITEIEKQQLTIIKNNNLGACEFYEKFHYKNGFVSIKPRDNCIFLKNGVVLKALLFVKSDNIVYCIGNKIKIVQPLVDYPTNYYVVVEFKDEECNGQLPMAIVPESWVFKEQSFFFCYWPKYQNQNKLNKLIIDQGEIDFELSEKCPINIKYKSRLYSQAMEKMKKLEDCSSVSQTDDETDAEIKLPNNKKRYIQKNRRYEVFNVESAESDESDELPASPQPLKFPQQKNKPKETPSKQLKILRPIKNPNPISSNDSEQELQILDNLSFDLTDTSHIVSLSDVDVDVTLTNKLASDKLADDKNKTFLCDGCAKTEELLPQLMERIEEIAEDIKYLLLCQQQNAQEGKEFAKSNFHPCGTKEELQTLNESLGDPNTFQSTCLFLQTVGGKDVVDTTRRMLSRIIKNDLAMKYNWTGRNSKENFSIFENIMKLILVAVRKNPLSRNATELEVHQVTKKYLRNACDRDGGRAKRQTREN</sequence>
<organism evidence="3 4">
    <name type="scientific">Ceutorhynchus assimilis</name>
    <name type="common">cabbage seed weevil</name>
    <dbReference type="NCBI Taxonomy" id="467358"/>
    <lineage>
        <taxon>Eukaryota</taxon>
        <taxon>Metazoa</taxon>
        <taxon>Ecdysozoa</taxon>
        <taxon>Arthropoda</taxon>
        <taxon>Hexapoda</taxon>
        <taxon>Insecta</taxon>
        <taxon>Pterygota</taxon>
        <taxon>Neoptera</taxon>
        <taxon>Endopterygota</taxon>
        <taxon>Coleoptera</taxon>
        <taxon>Polyphaga</taxon>
        <taxon>Cucujiformia</taxon>
        <taxon>Curculionidae</taxon>
        <taxon>Ceutorhynchinae</taxon>
        <taxon>Ceutorhynchus</taxon>
    </lineage>
</organism>
<dbReference type="OrthoDB" id="10053513at2759"/>
<dbReference type="PANTHER" id="PTHR33053:SF25">
    <property type="entry name" value="TRANSPOSASE DOMAIN-CONTAINING PROTEIN"/>
    <property type="match status" value="1"/>
</dbReference>
<reference evidence="3" key="1">
    <citation type="submission" date="2022-01" db="EMBL/GenBank/DDBJ databases">
        <authorList>
            <person name="King R."/>
        </authorList>
    </citation>
    <scope>NUCLEOTIDE SEQUENCE</scope>
</reference>
<gene>
    <name evidence="3" type="ORF">CEUTPL_LOCUS13805</name>
</gene>
<feature type="region of interest" description="Disordered" evidence="1">
    <location>
        <begin position="649"/>
        <end position="699"/>
    </location>
</feature>
<dbReference type="Pfam" id="PF16064">
    <property type="entry name" value="DUF4806"/>
    <property type="match status" value="1"/>
</dbReference>